<proteinExistence type="predicted"/>
<feature type="compositionally biased region" description="Basic and acidic residues" evidence="1">
    <location>
        <begin position="152"/>
        <end position="163"/>
    </location>
</feature>
<organism evidence="2 3">
    <name type="scientific">Corymbia citriodora subsp. variegata</name>
    <dbReference type="NCBI Taxonomy" id="360336"/>
    <lineage>
        <taxon>Eukaryota</taxon>
        <taxon>Viridiplantae</taxon>
        <taxon>Streptophyta</taxon>
        <taxon>Embryophyta</taxon>
        <taxon>Tracheophyta</taxon>
        <taxon>Spermatophyta</taxon>
        <taxon>Magnoliopsida</taxon>
        <taxon>eudicotyledons</taxon>
        <taxon>Gunneridae</taxon>
        <taxon>Pentapetalae</taxon>
        <taxon>rosids</taxon>
        <taxon>malvids</taxon>
        <taxon>Myrtales</taxon>
        <taxon>Myrtaceae</taxon>
        <taxon>Myrtoideae</taxon>
        <taxon>Eucalypteae</taxon>
        <taxon>Corymbia</taxon>
    </lineage>
</organism>
<gene>
    <name evidence="2" type="ORF">BT93_L5618</name>
</gene>
<sequence length="182" mass="19919">MSIVNYFTVTSTATPIPSEHSLPPKKDPLKSVGSVSYGGASTGVGSGLRRYWGDEEEDPLTSDGFIWNKDFVGRFKRMIQDPRPAYLESSPAKEQEEPTGFLNLNRVMSLDSLEVDLSKDLGPISKAELDQLVKPPSKRSGSALPKWRLAPTRHEQEKWDRASKATTGGTISHSALLCTGSL</sequence>
<evidence type="ECO:0000256" key="1">
    <source>
        <dbReference type="SAM" id="MobiDB-lite"/>
    </source>
</evidence>
<keyword evidence="3" id="KW-1185">Reference proteome</keyword>
<reference evidence="2" key="1">
    <citation type="submission" date="2020-05" db="EMBL/GenBank/DDBJ databases">
        <title>WGS assembly of Corymbia citriodora subspecies variegata.</title>
        <authorList>
            <person name="Barry K."/>
            <person name="Hundley H."/>
            <person name="Shu S."/>
            <person name="Jenkins J."/>
            <person name="Grimwood J."/>
            <person name="Baten A."/>
        </authorList>
    </citation>
    <scope>NUCLEOTIDE SEQUENCE</scope>
    <source>
        <strain evidence="2">CV2-018</strain>
    </source>
</reference>
<evidence type="ECO:0000313" key="2">
    <source>
        <dbReference type="EMBL" id="KAF7850321.1"/>
    </source>
</evidence>
<comment type="caution">
    <text evidence="2">The sequence shown here is derived from an EMBL/GenBank/DDBJ whole genome shotgun (WGS) entry which is preliminary data.</text>
</comment>
<dbReference type="OrthoDB" id="3700at2759"/>
<dbReference type="Gramene" id="rna-gnl|WGS:JABURB|Cocit.L5618.1">
    <property type="protein sequence ID" value="cds-KAF7850321.1"/>
    <property type="gene ID" value="gene-BT93_L5618"/>
</dbReference>
<dbReference type="EMBL" id="MU089621">
    <property type="protein sequence ID" value="KAF7850321.1"/>
    <property type="molecule type" value="Genomic_DNA"/>
</dbReference>
<protein>
    <submittedName>
        <fullName evidence="2">Uncharacterized protein</fullName>
    </submittedName>
</protein>
<dbReference type="AlphaFoldDB" id="A0A8T0CRV1"/>
<feature type="region of interest" description="Disordered" evidence="1">
    <location>
        <begin position="134"/>
        <end position="166"/>
    </location>
</feature>
<name>A0A8T0CRV1_CORYI</name>
<accession>A0A8T0CRV1</accession>
<evidence type="ECO:0000313" key="3">
    <source>
        <dbReference type="Proteomes" id="UP000806378"/>
    </source>
</evidence>
<dbReference type="Proteomes" id="UP000806378">
    <property type="component" value="Unassembled WGS sequence"/>
</dbReference>